<dbReference type="PANTHER" id="PTHR30349:SF41">
    <property type="entry name" value="INTEGRASE_RECOMBINASE PROTEIN MJ0367-RELATED"/>
    <property type="match status" value="1"/>
</dbReference>
<dbReference type="RefSeq" id="WP_280756801.1">
    <property type="nucleotide sequence ID" value="NZ_JARXYA010000006.1"/>
</dbReference>
<evidence type="ECO:0000259" key="5">
    <source>
        <dbReference type="Pfam" id="PF13102"/>
    </source>
</evidence>
<dbReference type="Gene3D" id="1.10.443.10">
    <property type="entry name" value="Intergrase catalytic core"/>
    <property type="match status" value="1"/>
</dbReference>
<organism evidence="6 7">
    <name type="scientific">Polynucleobacter sphagniphilus</name>
    <dbReference type="NCBI Taxonomy" id="1743169"/>
    <lineage>
        <taxon>Bacteria</taxon>
        <taxon>Pseudomonadati</taxon>
        <taxon>Pseudomonadota</taxon>
        <taxon>Betaproteobacteria</taxon>
        <taxon>Burkholderiales</taxon>
        <taxon>Burkholderiaceae</taxon>
        <taxon>Polynucleobacter</taxon>
    </lineage>
</organism>
<keyword evidence="7" id="KW-1185">Reference proteome</keyword>
<evidence type="ECO:0000256" key="3">
    <source>
        <dbReference type="ARBA" id="ARBA00023125"/>
    </source>
</evidence>
<comment type="similarity">
    <text evidence="1">Belongs to the 'phage' integrase family.</text>
</comment>
<dbReference type="InterPro" id="IPR025269">
    <property type="entry name" value="SAM-like_dom"/>
</dbReference>
<dbReference type="EMBL" id="JARXYA010000006">
    <property type="protein sequence ID" value="MDH6504213.1"/>
    <property type="molecule type" value="Genomic_DNA"/>
</dbReference>
<dbReference type="Pfam" id="PF13102">
    <property type="entry name" value="Phage_int_SAM_5"/>
    <property type="match status" value="1"/>
</dbReference>
<dbReference type="GO" id="GO:0015074">
    <property type="term" value="P:DNA integration"/>
    <property type="evidence" value="ECO:0007669"/>
    <property type="project" value="UniProtKB-KW"/>
</dbReference>
<dbReference type="AlphaFoldDB" id="A0AA43MAJ6"/>
<evidence type="ECO:0000256" key="4">
    <source>
        <dbReference type="ARBA" id="ARBA00023172"/>
    </source>
</evidence>
<keyword evidence="4" id="KW-0233">DNA recombination</keyword>
<comment type="caution">
    <text evidence="6">The sequence shown here is derived from an EMBL/GenBank/DDBJ whole genome shotgun (WGS) entry which is preliminary data.</text>
</comment>
<feature type="domain" description="Phage integrase SAM-like" evidence="5">
    <location>
        <begin position="152"/>
        <end position="201"/>
    </location>
</feature>
<sequence>MRQYACNMQSKSANDEFFYAKRCRTLPILSTITYVPSYPNKLRIFLTNASSYWQVRCYFDNKTVIRSLGTTSKRHALQLAKLFYEQHLIDTGVIAQGAVANTQDLSVNTVANIMLANETARVKRDEITNGTYVMLVSRIRKWVLPYFGAEQVTDIKHTDIERFLYFLSDKQYKSMTITQYLNALHKVLECAFKHGWIEKIPTFPKLKSSSTPRGGFSVVEYRALLRASKVLANQVCAPIKVTHRTKHNNLFAPDANIPVEMTWLIGFMVNSFVRPVDMKLMQHKHIEVIRNDHIYLRLTIPETKRHSAPVITLQPAVRIYEHLRSYYAKQGMATADDYLFLPQIKDRTAAMQLIDKYFVKILIATGLRYGALGQRRTLYSLRHTAITYRLLYGRGIDLLTLARNARTSVEMIERFYASQLTPEMNVGMLHSRR</sequence>
<dbReference type="InterPro" id="IPR013762">
    <property type="entry name" value="Integrase-like_cat_sf"/>
</dbReference>
<dbReference type="PANTHER" id="PTHR30349">
    <property type="entry name" value="PHAGE INTEGRASE-RELATED"/>
    <property type="match status" value="1"/>
</dbReference>
<dbReference type="InterPro" id="IPR011010">
    <property type="entry name" value="DNA_brk_join_enz"/>
</dbReference>
<gene>
    <name evidence="6" type="ORF">M2127_001518</name>
</gene>
<dbReference type="InterPro" id="IPR050090">
    <property type="entry name" value="Tyrosine_recombinase_XerCD"/>
</dbReference>
<keyword evidence="3" id="KW-0238">DNA-binding</keyword>
<evidence type="ECO:0000313" key="6">
    <source>
        <dbReference type="EMBL" id="MDH6504213.1"/>
    </source>
</evidence>
<dbReference type="Gene3D" id="1.10.150.130">
    <property type="match status" value="1"/>
</dbReference>
<accession>A0AA43MAJ6</accession>
<protein>
    <submittedName>
        <fullName evidence="6">Integrase</fullName>
    </submittedName>
</protein>
<name>A0AA43MAJ6_9BURK</name>
<dbReference type="GO" id="GO:0006310">
    <property type="term" value="P:DNA recombination"/>
    <property type="evidence" value="ECO:0007669"/>
    <property type="project" value="UniProtKB-KW"/>
</dbReference>
<dbReference type="GO" id="GO:0003677">
    <property type="term" value="F:DNA binding"/>
    <property type="evidence" value="ECO:0007669"/>
    <property type="project" value="UniProtKB-KW"/>
</dbReference>
<dbReference type="InterPro" id="IPR010998">
    <property type="entry name" value="Integrase_recombinase_N"/>
</dbReference>
<evidence type="ECO:0000256" key="1">
    <source>
        <dbReference type="ARBA" id="ARBA00008857"/>
    </source>
</evidence>
<evidence type="ECO:0000256" key="2">
    <source>
        <dbReference type="ARBA" id="ARBA00022908"/>
    </source>
</evidence>
<evidence type="ECO:0000313" key="7">
    <source>
        <dbReference type="Proteomes" id="UP001161160"/>
    </source>
</evidence>
<proteinExistence type="inferred from homology"/>
<dbReference type="SUPFAM" id="SSF56349">
    <property type="entry name" value="DNA breaking-rejoining enzymes"/>
    <property type="match status" value="1"/>
</dbReference>
<dbReference type="Proteomes" id="UP001161160">
    <property type="component" value="Unassembled WGS sequence"/>
</dbReference>
<reference evidence="6" key="1">
    <citation type="submission" date="2023-04" db="EMBL/GenBank/DDBJ databases">
        <title>Genome Encyclopedia of Bacteria and Archaea VI: Functional Genomics of Type Strains.</title>
        <authorList>
            <person name="Whitman W."/>
        </authorList>
    </citation>
    <scope>NUCLEOTIDE SEQUENCE</scope>
    <source>
        <strain evidence="6">Enz.4-51</strain>
    </source>
</reference>
<keyword evidence="2" id="KW-0229">DNA integration</keyword>